<keyword evidence="1" id="KW-0245">EGF-like domain</keyword>
<accession>A0A401RND1</accession>
<dbReference type="PROSITE" id="PS00022">
    <property type="entry name" value="EGF_1"/>
    <property type="match status" value="1"/>
</dbReference>
<feature type="domain" description="EGF-like" evidence="2">
    <location>
        <begin position="104"/>
        <end position="146"/>
    </location>
</feature>
<evidence type="ECO:0000256" key="1">
    <source>
        <dbReference type="PROSITE-ProRule" id="PRU00076"/>
    </source>
</evidence>
<evidence type="ECO:0000259" key="2">
    <source>
        <dbReference type="PROSITE" id="PS50026"/>
    </source>
</evidence>
<feature type="domain" description="EGF-like" evidence="2">
    <location>
        <begin position="147"/>
        <end position="180"/>
    </location>
</feature>
<dbReference type="Proteomes" id="UP000287033">
    <property type="component" value="Unassembled WGS sequence"/>
</dbReference>
<comment type="caution">
    <text evidence="1">Lacks conserved residue(s) required for the propagation of feature annotation.</text>
</comment>
<proteinExistence type="predicted"/>
<dbReference type="InterPro" id="IPR000742">
    <property type="entry name" value="EGF"/>
</dbReference>
<comment type="caution">
    <text evidence="3">The sequence shown here is derived from an EMBL/GenBank/DDBJ whole genome shotgun (WGS) entry which is preliminary data.</text>
</comment>
<dbReference type="OrthoDB" id="283575at2759"/>
<protein>
    <recommendedName>
        <fullName evidence="2">EGF-like domain-containing protein</fullName>
    </recommendedName>
</protein>
<sequence>MINSSNFLCADNASNYRVIEVPEETALRIKVNEGDVSVAFWEVTEENFQQCSILNGKSIIPLHTADGFILLEEMLSLGNNYFLAIVNDLAAKAMPTLRVNMTVKASICIEEKNGLQCSGRGQCITKPSAAAFYCDCEEGHIGLFCEEFDGCSSLQCQNNATCLDVKQGNTERNFTCVCSP</sequence>
<keyword evidence="4" id="KW-1185">Reference proteome</keyword>
<feature type="non-terminal residue" evidence="3">
    <location>
        <position position="180"/>
    </location>
</feature>
<dbReference type="Gene3D" id="2.10.25.10">
    <property type="entry name" value="Laminin"/>
    <property type="match status" value="1"/>
</dbReference>
<dbReference type="EMBL" id="BEZZ01003372">
    <property type="protein sequence ID" value="GCC19652.1"/>
    <property type="molecule type" value="Genomic_DNA"/>
</dbReference>
<dbReference type="STRING" id="137246.A0A401RND1"/>
<dbReference type="OMA" id="KQGNTER"/>
<reference evidence="3 4" key="1">
    <citation type="journal article" date="2018" name="Nat. Ecol. Evol.">
        <title>Shark genomes provide insights into elasmobranch evolution and the origin of vertebrates.</title>
        <authorList>
            <person name="Hara Y"/>
            <person name="Yamaguchi K"/>
            <person name="Onimaru K"/>
            <person name="Kadota M"/>
            <person name="Koyanagi M"/>
            <person name="Keeley SD"/>
            <person name="Tatsumi K"/>
            <person name="Tanaka K"/>
            <person name="Motone F"/>
            <person name="Kageyama Y"/>
            <person name="Nozu R"/>
            <person name="Adachi N"/>
            <person name="Nishimura O"/>
            <person name="Nakagawa R"/>
            <person name="Tanegashima C"/>
            <person name="Kiyatake I"/>
            <person name="Matsumoto R"/>
            <person name="Murakumo K"/>
            <person name="Nishida K"/>
            <person name="Terakita A"/>
            <person name="Kuratani S"/>
            <person name="Sato K"/>
            <person name="Hyodo S Kuraku.S."/>
        </authorList>
    </citation>
    <scope>NUCLEOTIDE SEQUENCE [LARGE SCALE GENOMIC DNA]</scope>
</reference>
<organism evidence="3 4">
    <name type="scientific">Chiloscyllium punctatum</name>
    <name type="common">Brownbanded bambooshark</name>
    <name type="synonym">Hemiscyllium punctatum</name>
    <dbReference type="NCBI Taxonomy" id="137246"/>
    <lineage>
        <taxon>Eukaryota</taxon>
        <taxon>Metazoa</taxon>
        <taxon>Chordata</taxon>
        <taxon>Craniata</taxon>
        <taxon>Vertebrata</taxon>
        <taxon>Chondrichthyes</taxon>
        <taxon>Elasmobranchii</taxon>
        <taxon>Galeomorphii</taxon>
        <taxon>Galeoidea</taxon>
        <taxon>Orectolobiformes</taxon>
        <taxon>Hemiscylliidae</taxon>
        <taxon>Chiloscyllium</taxon>
    </lineage>
</organism>
<dbReference type="PROSITE" id="PS50026">
    <property type="entry name" value="EGF_3"/>
    <property type="match status" value="2"/>
</dbReference>
<evidence type="ECO:0000313" key="4">
    <source>
        <dbReference type="Proteomes" id="UP000287033"/>
    </source>
</evidence>
<feature type="disulfide bond" evidence="1">
    <location>
        <begin position="117"/>
        <end position="134"/>
    </location>
</feature>
<name>A0A401RND1_CHIPU</name>
<evidence type="ECO:0000313" key="3">
    <source>
        <dbReference type="EMBL" id="GCC19652.1"/>
    </source>
</evidence>
<gene>
    <name evidence="3" type="ORF">chiPu_0021110</name>
</gene>
<keyword evidence="1" id="KW-1015">Disulfide bond</keyword>
<feature type="disulfide bond" evidence="1">
    <location>
        <begin position="136"/>
        <end position="145"/>
    </location>
</feature>
<dbReference type="AlphaFoldDB" id="A0A401RND1"/>